<dbReference type="InterPro" id="IPR036188">
    <property type="entry name" value="FAD/NAD-bd_sf"/>
</dbReference>
<dbReference type="SUPFAM" id="SSF51395">
    <property type="entry name" value="FMN-linked oxidoreductases"/>
    <property type="match status" value="1"/>
</dbReference>
<dbReference type="SUPFAM" id="SSF51905">
    <property type="entry name" value="FAD/NAD(P)-binding domain"/>
    <property type="match status" value="1"/>
</dbReference>
<reference evidence="13 15" key="2">
    <citation type="journal article" date="2016" name="Front. Microbiol.">
        <title>Industrial Acetogenic Biocatalysts: A Comparative Metabolic and Genomic Analysis.</title>
        <authorList>
            <person name="Bengelsdorf F."/>
            <person name="Poehlein A."/>
            <person name="Sonja S."/>
            <person name="Erz C."/>
            <person name="Hummel T."/>
            <person name="Hoffmeister S."/>
            <person name="Daniel R."/>
            <person name="Durre P."/>
        </authorList>
    </citation>
    <scope>NUCLEOTIDE SEQUENCE [LARGE SCALE GENOMIC DNA]</scope>
    <source>
        <strain evidence="13 15">PTA-10522</strain>
    </source>
</reference>
<dbReference type="GO" id="GO:0051536">
    <property type="term" value="F:iron-sulfur cluster binding"/>
    <property type="evidence" value="ECO:0007669"/>
    <property type="project" value="UniProtKB-KW"/>
</dbReference>
<dbReference type="PANTHER" id="PTHR42917">
    <property type="entry name" value="2,4-DIENOYL-COA REDUCTASE"/>
    <property type="match status" value="1"/>
</dbReference>
<keyword evidence="7 12" id="KW-0560">Oxidoreductase</keyword>
<comment type="caution">
    <text evidence="12">The sequence shown here is derived from an EMBL/GenBank/DDBJ whole genome shotgun (WGS) entry which is preliminary data.</text>
</comment>
<gene>
    <name evidence="13" type="ORF">CLCOS_07060</name>
    <name evidence="12" type="ORF">WX73_01978</name>
</gene>
<evidence type="ECO:0000256" key="8">
    <source>
        <dbReference type="ARBA" id="ARBA00023004"/>
    </source>
</evidence>
<evidence type="ECO:0000256" key="4">
    <source>
        <dbReference type="ARBA" id="ARBA00022630"/>
    </source>
</evidence>
<reference evidence="12 14" key="1">
    <citation type="journal article" date="2015" name="Biotechnol. Bioeng.">
        <title>Genome sequence and phenotypic characterization of Caulobacter segnis.</title>
        <authorList>
            <person name="Patel S."/>
            <person name="Fletcher B."/>
            <person name="Scott D.C."/>
            <person name="Ely B."/>
        </authorList>
    </citation>
    <scope>NUCLEOTIDE SEQUENCE [LARGE SCALE GENOMIC DNA]</scope>
    <source>
        <strain evidence="12 14">PS02</strain>
    </source>
</reference>
<evidence type="ECO:0000256" key="1">
    <source>
        <dbReference type="ARBA" id="ARBA00001917"/>
    </source>
</evidence>
<sequence>MNQYYPNLGSTIKIAGLTLKNRMIGSPISIPEIGPDENLTRDNIAFYSLRARGGAAVITVSEGIVHSATGKSHTKHILLDTRMSLPSLTELARIIHRHNCFASMELSHGGKYAGNRSQSNKQAKRFGPVDEIWPDGTHVYKMPEELILEIADSFGKAAALVKEAGFDMVLVHGGHGWLINQFMSPNTNTRTDKWGGSFENRMRFPLLCVEKIREAVGPNFPIEFRMSGAEYTEGGYDINYGVKIAQALDGKVDLIHVSAGVHENRGAFVITHPSVFIEHGCNVHLAAEIKKHVKTPVATLGGLNDPDMMEDIIASGKADIVEMGRQLMADPFFPEKALTGRKDDITKCCRCFSCFGEYMTTRTTVCALNPVIGREREHEAAFTPTIPKKVLIAGGGPAGMSAALQASARGHEVILFEKNSRLGGTLLYEEYIPFKQDLFNYSQLLAKRLVETNIEVRLNTELTPELAKELHADIIICAVGSVPVVPPILGIDTSHKVVGIDAIHQSQPAVGDKVVILGGGLIGTETSIYLDSLGKDVTVVEMRNDYAPDTSEMHKIALEVTLKKGHVKMHLNTRAKEVTDEGLLCVDENGNEVLYPADTILVAAGMKPNSRSVEALRYAAPRFFQIGDCVKVGKVLEAVHGGYYGALDI</sequence>
<dbReference type="PRINTS" id="PR00469">
    <property type="entry name" value="PNDRDTASEII"/>
</dbReference>
<dbReference type="Proteomes" id="UP000093694">
    <property type="component" value="Unassembled WGS sequence"/>
</dbReference>
<evidence type="ECO:0000313" key="12">
    <source>
        <dbReference type="EMBL" id="OAA90828.1"/>
    </source>
</evidence>
<evidence type="ECO:0000313" key="14">
    <source>
        <dbReference type="Proteomes" id="UP000077384"/>
    </source>
</evidence>
<dbReference type="Gene3D" id="3.20.20.70">
    <property type="entry name" value="Aldolase class I"/>
    <property type="match status" value="1"/>
</dbReference>
<dbReference type="Gene3D" id="3.50.50.60">
    <property type="entry name" value="FAD/NAD(P)-binding domain"/>
    <property type="match status" value="1"/>
</dbReference>
<dbReference type="Pfam" id="PF07992">
    <property type="entry name" value="Pyr_redox_2"/>
    <property type="match status" value="1"/>
</dbReference>
<dbReference type="Pfam" id="PF00724">
    <property type="entry name" value="Oxidored_FMN"/>
    <property type="match status" value="1"/>
</dbReference>
<evidence type="ECO:0000256" key="3">
    <source>
        <dbReference type="ARBA" id="ARBA00011048"/>
    </source>
</evidence>
<evidence type="ECO:0000313" key="13">
    <source>
        <dbReference type="EMBL" id="OBR96862.1"/>
    </source>
</evidence>
<keyword evidence="9" id="KW-0411">Iron-sulfur</keyword>
<evidence type="ECO:0000256" key="9">
    <source>
        <dbReference type="ARBA" id="ARBA00023014"/>
    </source>
</evidence>
<evidence type="ECO:0000256" key="7">
    <source>
        <dbReference type="ARBA" id="ARBA00023002"/>
    </source>
</evidence>
<keyword evidence="5" id="KW-0288">FMN</keyword>
<dbReference type="EC" id="1.-.-.-" evidence="12"/>
<dbReference type="CDD" id="cd02803">
    <property type="entry name" value="OYE_like_FMN_family"/>
    <property type="match status" value="1"/>
</dbReference>
<dbReference type="GO" id="GO:0016491">
    <property type="term" value="F:oxidoreductase activity"/>
    <property type="evidence" value="ECO:0007669"/>
    <property type="project" value="UniProtKB-KW"/>
</dbReference>
<evidence type="ECO:0000259" key="10">
    <source>
        <dbReference type="Pfam" id="PF00724"/>
    </source>
</evidence>
<dbReference type="InterPro" id="IPR051793">
    <property type="entry name" value="NADH:flavin_oxidoreductase"/>
</dbReference>
<dbReference type="GO" id="GO:0010181">
    <property type="term" value="F:FMN binding"/>
    <property type="evidence" value="ECO:0007669"/>
    <property type="project" value="InterPro"/>
</dbReference>
<keyword evidence="15" id="KW-1185">Reference proteome</keyword>
<evidence type="ECO:0000313" key="15">
    <source>
        <dbReference type="Proteomes" id="UP000093694"/>
    </source>
</evidence>
<dbReference type="EMBL" id="LITQ01000029">
    <property type="protein sequence ID" value="OAA90828.1"/>
    <property type="molecule type" value="Genomic_DNA"/>
</dbReference>
<feature type="domain" description="FAD/NAD(P)-binding" evidence="11">
    <location>
        <begin position="389"/>
        <end position="616"/>
    </location>
</feature>
<name>A0A166RI71_9CLOT</name>
<dbReference type="Proteomes" id="UP000077384">
    <property type="component" value="Unassembled WGS sequence"/>
</dbReference>
<keyword evidence="4" id="KW-0285">Flavoprotein</keyword>
<comment type="cofactor">
    <cofactor evidence="1">
        <name>FMN</name>
        <dbReference type="ChEBI" id="CHEBI:58210"/>
    </cofactor>
</comment>
<comment type="cofactor">
    <cofactor evidence="2">
        <name>[4Fe-4S] cluster</name>
        <dbReference type="ChEBI" id="CHEBI:49883"/>
    </cofactor>
</comment>
<keyword evidence="8" id="KW-0408">Iron</keyword>
<organism evidence="12 14">
    <name type="scientific">Clostridium coskatii</name>
    <dbReference type="NCBI Taxonomy" id="1705578"/>
    <lineage>
        <taxon>Bacteria</taxon>
        <taxon>Bacillati</taxon>
        <taxon>Bacillota</taxon>
        <taxon>Clostridia</taxon>
        <taxon>Eubacteriales</taxon>
        <taxon>Clostridiaceae</taxon>
        <taxon>Clostridium</taxon>
    </lineage>
</organism>
<dbReference type="PRINTS" id="PR00368">
    <property type="entry name" value="FADPNR"/>
</dbReference>
<dbReference type="PANTHER" id="PTHR42917:SF2">
    <property type="entry name" value="2,4-DIENOYL-COA REDUCTASE [(2E)-ENOYL-COA-PRODUCING]"/>
    <property type="match status" value="1"/>
</dbReference>
<dbReference type="RefSeq" id="WP_063601987.1">
    <property type="nucleotide sequence ID" value="NZ_LITQ01000029.1"/>
</dbReference>
<evidence type="ECO:0000256" key="5">
    <source>
        <dbReference type="ARBA" id="ARBA00022643"/>
    </source>
</evidence>
<keyword evidence="6" id="KW-0479">Metal-binding</keyword>
<evidence type="ECO:0000256" key="2">
    <source>
        <dbReference type="ARBA" id="ARBA00001966"/>
    </source>
</evidence>
<dbReference type="GO" id="GO:0046872">
    <property type="term" value="F:metal ion binding"/>
    <property type="evidence" value="ECO:0007669"/>
    <property type="project" value="UniProtKB-KW"/>
</dbReference>
<dbReference type="Gene3D" id="3.40.50.720">
    <property type="entry name" value="NAD(P)-binding Rossmann-like Domain"/>
    <property type="match status" value="1"/>
</dbReference>
<proteinExistence type="inferred from homology"/>
<feature type="domain" description="NADH:flavin oxidoreductase/NADH oxidase N-terminal" evidence="10">
    <location>
        <begin position="12"/>
        <end position="343"/>
    </location>
</feature>
<accession>A0A166RI71</accession>
<evidence type="ECO:0000259" key="11">
    <source>
        <dbReference type="Pfam" id="PF07992"/>
    </source>
</evidence>
<dbReference type="PATRIC" id="fig|1705578.3.peg.2239"/>
<dbReference type="InterPro" id="IPR001155">
    <property type="entry name" value="OxRdtase_FMN_N"/>
</dbReference>
<evidence type="ECO:0000256" key="6">
    <source>
        <dbReference type="ARBA" id="ARBA00022723"/>
    </source>
</evidence>
<dbReference type="InterPro" id="IPR013785">
    <property type="entry name" value="Aldolase_TIM"/>
</dbReference>
<protein>
    <submittedName>
        <fullName evidence="12">NADH oxidase</fullName>
        <ecNumber evidence="12">1.-.-.-</ecNumber>
    </submittedName>
</protein>
<dbReference type="EMBL" id="LROR01000031">
    <property type="protein sequence ID" value="OBR96862.1"/>
    <property type="molecule type" value="Genomic_DNA"/>
</dbReference>
<dbReference type="AlphaFoldDB" id="A0A166RI71"/>
<comment type="similarity">
    <text evidence="3">In the N-terminal section; belongs to the NADH:flavin oxidoreductase/NADH oxidase family.</text>
</comment>
<dbReference type="InterPro" id="IPR023753">
    <property type="entry name" value="FAD/NAD-binding_dom"/>
</dbReference>